<dbReference type="InterPro" id="IPR043519">
    <property type="entry name" value="NT_sf"/>
</dbReference>
<accession>A0A1P9X1Y8</accession>
<dbReference type="InterPro" id="IPR002934">
    <property type="entry name" value="Polymerase_NTP_transf_dom"/>
</dbReference>
<dbReference type="SUPFAM" id="SSF81301">
    <property type="entry name" value="Nucleotidyltransferase"/>
    <property type="match status" value="1"/>
</dbReference>
<dbReference type="Pfam" id="PF01909">
    <property type="entry name" value="NTP_transf_2"/>
    <property type="match status" value="1"/>
</dbReference>
<dbReference type="CDD" id="cd05403">
    <property type="entry name" value="NT_KNTase_like"/>
    <property type="match status" value="1"/>
</dbReference>
<gene>
    <name evidence="2" type="ORF">AWR27_21380</name>
</gene>
<organism evidence="2 3">
    <name type="scientific">Spirosoma montaniterrae</name>
    <dbReference type="NCBI Taxonomy" id="1178516"/>
    <lineage>
        <taxon>Bacteria</taxon>
        <taxon>Pseudomonadati</taxon>
        <taxon>Bacteroidota</taxon>
        <taxon>Cytophagia</taxon>
        <taxon>Cytophagales</taxon>
        <taxon>Cytophagaceae</taxon>
        <taxon>Spirosoma</taxon>
    </lineage>
</organism>
<dbReference type="Gene3D" id="3.30.460.10">
    <property type="entry name" value="Beta Polymerase, domain 2"/>
    <property type="match status" value="1"/>
</dbReference>
<dbReference type="Proteomes" id="UP000187941">
    <property type="component" value="Chromosome"/>
</dbReference>
<feature type="domain" description="Polymerase nucleotidyl transferase" evidence="1">
    <location>
        <begin position="2"/>
        <end position="77"/>
    </location>
</feature>
<dbReference type="AlphaFoldDB" id="A0A1P9X1Y8"/>
<reference evidence="2 3" key="1">
    <citation type="submission" date="2016-01" db="EMBL/GenBank/DDBJ databases">
        <authorList>
            <person name="Oliw E.H."/>
        </authorList>
    </citation>
    <scope>NUCLEOTIDE SEQUENCE [LARGE SCALE GENOMIC DNA]</scope>
    <source>
        <strain evidence="2 3">DY10</strain>
    </source>
</reference>
<dbReference type="EMBL" id="CP014263">
    <property type="protein sequence ID" value="AQG81631.1"/>
    <property type="molecule type" value="Genomic_DNA"/>
</dbReference>
<dbReference type="KEGG" id="smon:AWR27_21380"/>
<dbReference type="STRING" id="1178516.AWR27_21380"/>
<proteinExistence type="predicted"/>
<evidence type="ECO:0000313" key="3">
    <source>
        <dbReference type="Proteomes" id="UP000187941"/>
    </source>
</evidence>
<name>A0A1P9X1Y8_9BACT</name>
<evidence type="ECO:0000313" key="2">
    <source>
        <dbReference type="EMBL" id="AQG81631.1"/>
    </source>
</evidence>
<keyword evidence="3" id="KW-1185">Reference proteome</keyword>
<sequence length="82" mass="9523">MRLYAFGSVTTTNFDEELSDVDLVVELPESLAPEQKGETYFNLLFDLERLFNRRVDLLMNPSFRNPYFAHAVEKSKELVYAA</sequence>
<protein>
    <recommendedName>
        <fullName evidence="1">Polymerase nucleotidyl transferase domain-containing protein</fullName>
    </recommendedName>
</protein>
<evidence type="ECO:0000259" key="1">
    <source>
        <dbReference type="Pfam" id="PF01909"/>
    </source>
</evidence>
<dbReference type="GO" id="GO:0016779">
    <property type="term" value="F:nucleotidyltransferase activity"/>
    <property type="evidence" value="ECO:0007669"/>
    <property type="project" value="InterPro"/>
</dbReference>